<gene>
    <name evidence="2" type="ORF">BP5553_01138</name>
</gene>
<sequence>MQIYTGILATLIACLAASAQHGAPSICGLAPLATILPGQSITATVDNPQGRPCEAIMVFADDNFLPVTFSFEPGMCLGYQRAEIMLPSDAPNGVVTVLWQCAGKGTRSCSRLEIAGGPGNPDGLESHRNGTMECLVPTATFTTLSTSIRGTQTLVENVVGTEFSTSTVLPSTPSSSLIPASALDPTSATTFTSRIAGSVSTYASRTAAIATVPTSAPTLLDTMSVAILIQPVTMSGAPSQCNCSGN</sequence>
<evidence type="ECO:0000313" key="3">
    <source>
        <dbReference type="Proteomes" id="UP000254866"/>
    </source>
</evidence>
<organism evidence="2 3">
    <name type="scientific">Venustampulla echinocandica</name>
    <dbReference type="NCBI Taxonomy" id="2656787"/>
    <lineage>
        <taxon>Eukaryota</taxon>
        <taxon>Fungi</taxon>
        <taxon>Dikarya</taxon>
        <taxon>Ascomycota</taxon>
        <taxon>Pezizomycotina</taxon>
        <taxon>Leotiomycetes</taxon>
        <taxon>Helotiales</taxon>
        <taxon>Pleuroascaceae</taxon>
        <taxon>Venustampulla</taxon>
    </lineage>
</organism>
<proteinExistence type="predicted"/>
<reference evidence="2 3" key="1">
    <citation type="journal article" date="2018" name="IMA Fungus">
        <title>IMA Genome-F 9: Draft genome sequence of Annulohypoxylon stygium, Aspergillus mulundensis, Berkeleyomyces basicola (syn. Thielaviopsis basicola), Ceratocystis smalleyi, two Cercospora beticola strains, Coleophoma cylindrospora, Fusarium fracticaudum, Phialophora cf. hyalina, and Morchella septimelata.</title>
        <authorList>
            <person name="Wingfield B.D."/>
            <person name="Bills G.F."/>
            <person name="Dong Y."/>
            <person name="Huang W."/>
            <person name="Nel W.J."/>
            <person name="Swalarsk-Parry B.S."/>
            <person name="Vaghefi N."/>
            <person name="Wilken P.M."/>
            <person name="An Z."/>
            <person name="de Beer Z.W."/>
            <person name="De Vos L."/>
            <person name="Chen L."/>
            <person name="Duong T.A."/>
            <person name="Gao Y."/>
            <person name="Hammerbacher A."/>
            <person name="Kikkert J.R."/>
            <person name="Li Y."/>
            <person name="Li H."/>
            <person name="Li K."/>
            <person name="Li Q."/>
            <person name="Liu X."/>
            <person name="Ma X."/>
            <person name="Naidoo K."/>
            <person name="Pethybridge S.J."/>
            <person name="Sun J."/>
            <person name="Steenkamp E.T."/>
            <person name="van der Nest M.A."/>
            <person name="van Wyk S."/>
            <person name="Wingfield M.J."/>
            <person name="Xiong C."/>
            <person name="Yue Q."/>
            <person name="Zhang X."/>
        </authorList>
    </citation>
    <scope>NUCLEOTIDE SEQUENCE [LARGE SCALE GENOMIC DNA]</scope>
    <source>
        <strain evidence="2 3">BP 5553</strain>
    </source>
</reference>
<dbReference type="Proteomes" id="UP000254866">
    <property type="component" value="Unassembled WGS sequence"/>
</dbReference>
<dbReference type="GeneID" id="43593987"/>
<dbReference type="STRING" id="2656787.A0A370U057"/>
<dbReference type="AlphaFoldDB" id="A0A370U057"/>
<keyword evidence="3" id="KW-1185">Reference proteome</keyword>
<feature type="signal peptide" evidence="1">
    <location>
        <begin position="1"/>
        <end position="19"/>
    </location>
</feature>
<evidence type="ECO:0000313" key="2">
    <source>
        <dbReference type="EMBL" id="RDL41159.1"/>
    </source>
</evidence>
<name>A0A370U057_9HELO</name>
<feature type="chain" id="PRO_5016672517" evidence="1">
    <location>
        <begin position="20"/>
        <end position="246"/>
    </location>
</feature>
<dbReference type="RefSeq" id="XP_031873815.1">
    <property type="nucleotide sequence ID" value="XM_032009761.1"/>
</dbReference>
<keyword evidence="1" id="KW-0732">Signal</keyword>
<protein>
    <submittedName>
        <fullName evidence="2">Uncharacterized protein</fullName>
    </submittedName>
</protein>
<evidence type="ECO:0000256" key="1">
    <source>
        <dbReference type="SAM" id="SignalP"/>
    </source>
</evidence>
<accession>A0A370U057</accession>
<dbReference type="EMBL" id="NPIC01000001">
    <property type="protein sequence ID" value="RDL41159.1"/>
    <property type="molecule type" value="Genomic_DNA"/>
</dbReference>
<dbReference type="OrthoDB" id="5104857at2759"/>
<comment type="caution">
    <text evidence="2">The sequence shown here is derived from an EMBL/GenBank/DDBJ whole genome shotgun (WGS) entry which is preliminary data.</text>
</comment>